<feature type="region of interest" description="Disordered" evidence="1">
    <location>
        <begin position="152"/>
        <end position="176"/>
    </location>
</feature>
<feature type="transmembrane region" description="Helical" evidence="2">
    <location>
        <begin position="41"/>
        <end position="58"/>
    </location>
</feature>
<feature type="region of interest" description="Disordered" evidence="1">
    <location>
        <begin position="268"/>
        <end position="289"/>
    </location>
</feature>
<dbReference type="Proteomes" id="UP000013307">
    <property type="component" value="Chromosome"/>
</dbReference>
<dbReference type="GeneID" id="15392600"/>
<evidence type="ECO:0000256" key="2">
    <source>
        <dbReference type="SAM" id="Phobius"/>
    </source>
</evidence>
<protein>
    <submittedName>
        <fullName evidence="3">Uncharacterized protein</fullName>
    </submittedName>
</protein>
<reference evidence="3 4" key="1">
    <citation type="journal article" date="2013" name="Genome Announc.">
        <title>Complete Genome Sequence of the Thermophilic and Facultatively Chemolithoautotrophic Sulfate Reducer Archaeoglobus sulfaticallidus Strain PM70-1T.</title>
        <authorList>
            <person name="Stokke R."/>
            <person name="Hocking W.P."/>
            <person name="Steinsbu B.O."/>
            <person name="Steen I.H."/>
        </authorList>
    </citation>
    <scope>NUCLEOTIDE SEQUENCE [LARGE SCALE GENOMIC DNA]</scope>
    <source>
        <strain evidence="3">PM70-1</strain>
    </source>
</reference>
<organism evidence="3 4">
    <name type="scientific">Archaeoglobus sulfaticallidus PM70-1</name>
    <dbReference type="NCBI Taxonomy" id="387631"/>
    <lineage>
        <taxon>Archaea</taxon>
        <taxon>Methanobacteriati</taxon>
        <taxon>Methanobacteriota</taxon>
        <taxon>Archaeoglobi</taxon>
        <taxon>Archaeoglobales</taxon>
        <taxon>Archaeoglobaceae</taxon>
        <taxon>Archaeoglobus</taxon>
    </lineage>
</organism>
<evidence type="ECO:0000256" key="1">
    <source>
        <dbReference type="SAM" id="MobiDB-lite"/>
    </source>
</evidence>
<dbReference type="EMBL" id="CP005290">
    <property type="protein sequence ID" value="AGK60963.1"/>
    <property type="molecule type" value="Genomic_DNA"/>
</dbReference>
<keyword evidence="2" id="KW-1133">Transmembrane helix</keyword>
<feature type="transmembrane region" description="Helical" evidence="2">
    <location>
        <begin position="78"/>
        <end position="98"/>
    </location>
</feature>
<feature type="transmembrane region" description="Helical" evidence="2">
    <location>
        <begin position="110"/>
        <end position="131"/>
    </location>
</feature>
<keyword evidence="2" id="KW-0812">Transmembrane</keyword>
<name>N0BD81_9EURY</name>
<feature type="compositionally biased region" description="Polar residues" evidence="1">
    <location>
        <begin position="166"/>
        <end position="176"/>
    </location>
</feature>
<dbReference type="RefSeq" id="WP_015590561.1">
    <property type="nucleotide sequence ID" value="NC_021169.1"/>
</dbReference>
<dbReference type="AlphaFoldDB" id="N0BD81"/>
<keyword evidence="4" id="KW-1185">Reference proteome</keyword>
<dbReference type="KEGG" id="ast:Asulf_00959"/>
<feature type="transmembrane region" description="Helical" evidence="2">
    <location>
        <begin position="239"/>
        <end position="260"/>
    </location>
</feature>
<dbReference type="STRING" id="387631.Asulf_00959"/>
<accession>N0BD81</accession>
<feature type="transmembrane region" description="Helical" evidence="2">
    <location>
        <begin position="12"/>
        <end position="29"/>
    </location>
</feature>
<evidence type="ECO:0000313" key="4">
    <source>
        <dbReference type="Proteomes" id="UP000013307"/>
    </source>
</evidence>
<keyword evidence="2" id="KW-0472">Membrane</keyword>
<feature type="transmembrane region" description="Helical" evidence="2">
    <location>
        <begin position="198"/>
        <end position="219"/>
    </location>
</feature>
<dbReference type="HOGENOM" id="CLU_961733_0_0_2"/>
<gene>
    <name evidence="3" type="ORF">Asulf_00959</name>
</gene>
<proteinExistence type="predicted"/>
<sequence>MSSIMEEHPQIITIYSAFIISGAFIFTNLDNPLLKTYGSAFFFIGLSGIFVIIANIYMSKFKKIAEEKTFIDFLNSSLLVSIFLSMIIILVLFARHLLLTEIKSEKDLYFIYGGIIAVIIYFGSWTILLYYPLILRMIATIATFPKKQYNEIPDEEKPEKPEMNLNEKSNSETPINEDSNNILLKEIREIKNKIEKQAVNSSLGTQSTILAIGLTYVFFGLSKSELSINFLGIEINSYRISAFAIYLGMVIIVSLFLKILHLRFSNRRESEKPKEHDEPVRNSMEGKIE</sequence>
<evidence type="ECO:0000313" key="3">
    <source>
        <dbReference type="EMBL" id="AGK60963.1"/>
    </source>
</evidence>